<gene>
    <name evidence="16" type="ORF">PPAR00522_LOCUS3578</name>
</gene>
<feature type="compositionally biased region" description="Polar residues" evidence="14">
    <location>
        <begin position="19"/>
        <end position="28"/>
    </location>
</feature>
<dbReference type="SUPFAM" id="SSF52425">
    <property type="entry name" value="Cryptochrome/photolyase, N-terminal domain"/>
    <property type="match status" value="1"/>
</dbReference>
<dbReference type="PROSITE" id="PS51645">
    <property type="entry name" value="PHR_CRY_ALPHA_BETA"/>
    <property type="match status" value="1"/>
</dbReference>
<evidence type="ECO:0000256" key="7">
    <source>
        <dbReference type="ARBA" id="ARBA00022827"/>
    </source>
</evidence>
<dbReference type="InterPro" id="IPR052219">
    <property type="entry name" value="Photolyase_Class-2"/>
</dbReference>
<evidence type="ECO:0000256" key="13">
    <source>
        <dbReference type="ARBA" id="ARBA00055119"/>
    </source>
</evidence>
<feature type="region of interest" description="Disordered" evidence="14">
    <location>
        <begin position="1"/>
        <end position="28"/>
    </location>
</feature>
<dbReference type="Pfam" id="PF00875">
    <property type="entry name" value="DNA_photolyase"/>
    <property type="match status" value="1"/>
</dbReference>
<evidence type="ECO:0000256" key="8">
    <source>
        <dbReference type="ARBA" id="ARBA00023125"/>
    </source>
</evidence>
<proteinExistence type="inferred from homology"/>
<evidence type="ECO:0000256" key="5">
    <source>
        <dbReference type="ARBA" id="ARBA00022630"/>
    </source>
</evidence>
<dbReference type="FunFam" id="3.40.50.620:FF:000110">
    <property type="entry name" value="Deoxyribodipyrimidine photolyase"/>
    <property type="match status" value="1"/>
</dbReference>
<keyword evidence="5" id="KW-0285">Flavoprotein</keyword>
<evidence type="ECO:0000256" key="4">
    <source>
        <dbReference type="ARBA" id="ARBA00014046"/>
    </source>
</evidence>
<dbReference type="PROSITE" id="PS01084">
    <property type="entry name" value="DNA_PHOTOLYASES_2_2"/>
    <property type="match status" value="1"/>
</dbReference>
<dbReference type="Gene3D" id="1.10.579.10">
    <property type="entry name" value="DNA Cyclobutane Dipyrimidine Photolyase, subunit A, domain 3"/>
    <property type="match status" value="1"/>
</dbReference>
<dbReference type="InterPro" id="IPR036155">
    <property type="entry name" value="Crypto/Photolyase_N_sf"/>
</dbReference>
<dbReference type="GO" id="GO:0000719">
    <property type="term" value="P:photoreactive repair"/>
    <property type="evidence" value="ECO:0007669"/>
    <property type="project" value="TreeGrafter"/>
</dbReference>
<evidence type="ECO:0000256" key="11">
    <source>
        <dbReference type="ARBA" id="ARBA00031671"/>
    </source>
</evidence>
<dbReference type="GO" id="GO:0009650">
    <property type="term" value="P:UV protection"/>
    <property type="evidence" value="ECO:0007669"/>
    <property type="project" value="UniProtKB-ARBA"/>
</dbReference>
<feature type="compositionally biased region" description="Basic and acidic residues" evidence="14">
    <location>
        <begin position="693"/>
        <end position="727"/>
    </location>
</feature>
<dbReference type="EC" id="4.1.99.3" evidence="3"/>
<dbReference type="EMBL" id="HBFM01005969">
    <property type="protein sequence ID" value="CAD8767186.1"/>
    <property type="molecule type" value="Transcribed_RNA"/>
</dbReference>
<keyword evidence="9" id="KW-0234">DNA repair</keyword>
<dbReference type="FunFam" id="1.10.579.10:FF:000002">
    <property type="entry name" value="Deoxyribodipyrimidine photolyase"/>
    <property type="match status" value="1"/>
</dbReference>
<evidence type="ECO:0000313" key="16">
    <source>
        <dbReference type="EMBL" id="CAD8767186.1"/>
    </source>
</evidence>
<keyword evidence="8" id="KW-0238">DNA-binding</keyword>
<dbReference type="NCBIfam" id="TIGR00591">
    <property type="entry name" value="phr2"/>
    <property type="match status" value="1"/>
</dbReference>
<dbReference type="InterPro" id="IPR036134">
    <property type="entry name" value="Crypto/Photolyase_FAD-like_sf"/>
</dbReference>
<organism evidence="16">
    <name type="scientific">Polytomella parva</name>
    <dbReference type="NCBI Taxonomy" id="51329"/>
    <lineage>
        <taxon>Eukaryota</taxon>
        <taxon>Viridiplantae</taxon>
        <taxon>Chlorophyta</taxon>
        <taxon>core chlorophytes</taxon>
        <taxon>Chlorophyceae</taxon>
        <taxon>CS clade</taxon>
        <taxon>Chlamydomonadales</taxon>
        <taxon>Chlamydomonadaceae</taxon>
        <taxon>Polytomella</taxon>
    </lineage>
</organism>
<dbReference type="SUPFAM" id="SSF48173">
    <property type="entry name" value="Cryptochrome/photolyase FAD-binding domain"/>
    <property type="match status" value="1"/>
</dbReference>
<evidence type="ECO:0000256" key="9">
    <source>
        <dbReference type="ARBA" id="ARBA00023204"/>
    </source>
</evidence>
<evidence type="ECO:0000256" key="3">
    <source>
        <dbReference type="ARBA" id="ARBA00013149"/>
    </source>
</evidence>
<feature type="compositionally biased region" description="Basic and acidic residues" evidence="14">
    <location>
        <begin position="134"/>
        <end position="150"/>
    </location>
</feature>
<dbReference type="AlphaFoldDB" id="A0A7S0UNI1"/>
<dbReference type="PANTHER" id="PTHR10211:SF0">
    <property type="entry name" value="DEOXYRIBODIPYRIMIDINE PHOTO-LYASE"/>
    <property type="match status" value="1"/>
</dbReference>
<dbReference type="PANTHER" id="PTHR10211">
    <property type="entry name" value="DEOXYRIBODIPYRIMIDINE PHOTOLYASE"/>
    <property type="match status" value="1"/>
</dbReference>
<feature type="region of interest" description="Disordered" evidence="14">
    <location>
        <begin position="693"/>
        <end position="788"/>
    </location>
</feature>
<dbReference type="InterPro" id="IPR032673">
    <property type="entry name" value="DNA_photolyase_2_CS"/>
</dbReference>
<dbReference type="Gene3D" id="3.40.50.620">
    <property type="entry name" value="HUPs"/>
    <property type="match status" value="1"/>
</dbReference>
<name>A0A7S0UNI1_9CHLO</name>
<comment type="catalytic activity">
    <reaction evidence="12">
        <text>cyclobutadipyrimidine (in DNA) = 2 pyrimidine residues (in DNA).</text>
        <dbReference type="EC" id="4.1.99.3"/>
    </reaction>
</comment>
<feature type="domain" description="Photolyase/cryptochrome alpha/beta" evidence="15">
    <location>
        <begin position="184"/>
        <end position="308"/>
    </location>
</feature>
<dbReference type="FunFam" id="1.25.40.80:FF:000004">
    <property type="entry name" value="Deoxyribodipyrimidine photolyase"/>
    <property type="match status" value="1"/>
</dbReference>
<evidence type="ECO:0000256" key="2">
    <source>
        <dbReference type="ARBA" id="ARBA00006409"/>
    </source>
</evidence>
<feature type="compositionally biased region" description="Low complexity" evidence="14">
    <location>
        <begin position="1"/>
        <end position="11"/>
    </location>
</feature>
<comment type="cofactor">
    <cofactor evidence="1">
        <name>FAD</name>
        <dbReference type="ChEBI" id="CHEBI:57692"/>
    </cofactor>
</comment>
<evidence type="ECO:0000256" key="10">
    <source>
        <dbReference type="ARBA" id="ARBA00023239"/>
    </source>
</evidence>
<sequence>MKSSKSSNSKNGILPIKSPFNQKETPENGSILSFFRRVGSDFEADETKSSNSDANAKSNAANDGSSVTLQKVSLDQEGEAQDNVFANFKDVTENVASSSRRLFEVFQDPTSVFRTSRLFRPMVAGGRVEGNSKTSDDIDSKVIGNRKDSTSYDNNIGQRTMLVHPARIRVVKPLDYSPDTPDNGPVIYMMFRDQRVKDNWALLHAAEEANRRGVPLAVVFTALPSLLCAGARQYDFMLRGLAEVALDLETLGIPFFFNRGYPPERTSWLTRQANASLLVCDYSPIRVFHQWIEQMMALPVSSSPLSISSSTVTKNYHVSSEIRIIDAHNVVPVWSASEKREIGARTIRSKIHRALPEFMHEFPEVPELTGGDWDLDLVQPDPINWRRVLKDYHERGRVVPPVHWLTPGESAGRAALLDPKDGFLTDRRIKAYDTLRNNPSCDAVSNLSPYFHFGQLAPQRAALEASKRRKTHPAAIDSFLEELVVRRELADNFCHYSIDSYDSLESAAGWARETLEKHRSDAREHLYSKAVLEEGRTADELWNACQLQMTKLGKMHGFMRMYWAKKVLEWTQSPEDAIKILIELNDKYEIDGRDPNGYVGIMWSVAGVHDQGWGERAVFGKIRYMNYAGCKRKFNIPSYCAAVYKAIAQEEKAAAAARAAKAVPGVEGNKEEIWSFNPAKKKNIASGRMIKMEPTGKEEETVENGVEKRGKETEDKMKGSQYIKKEEEEVEVQDKMIGAIKKSEVIQEPRKKKAKKEKDRSDKEEEGEEGEREGISNRNLRTKRAKKE</sequence>
<dbReference type="InterPro" id="IPR014729">
    <property type="entry name" value="Rossmann-like_a/b/a_fold"/>
</dbReference>
<keyword evidence="7" id="KW-0274">FAD</keyword>
<evidence type="ECO:0000256" key="12">
    <source>
        <dbReference type="ARBA" id="ARBA00033999"/>
    </source>
</evidence>
<evidence type="ECO:0000259" key="15">
    <source>
        <dbReference type="PROSITE" id="PS51645"/>
    </source>
</evidence>
<feature type="compositionally biased region" description="Low complexity" evidence="14">
    <location>
        <begin position="49"/>
        <end position="63"/>
    </location>
</feature>
<protein>
    <recommendedName>
        <fullName evidence="4">Deoxyribodipyrimidine photo-lyase</fullName>
        <ecNumber evidence="3">4.1.99.3</ecNumber>
    </recommendedName>
    <alternativeName>
        <fullName evidence="11">DNA photolyase</fullName>
    </alternativeName>
</protein>
<reference evidence="16" key="1">
    <citation type="submission" date="2021-01" db="EMBL/GenBank/DDBJ databases">
        <authorList>
            <person name="Corre E."/>
            <person name="Pelletier E."/>
            <person name="Niang G."/>
            <person name="Scheremetjew M."/>
            <person name="Finn R."/>
            <person name="Kale V."/>
            <person name="Holt S."/>
            <person name="Cochrane G."/>
            <person name="Meng A."/>
            <person name="Brown T."/>
            <person name="Cohen L."/>
        </authorList>
    </citation>
    <scope>NUCLEOTIDE SEQUENCE</scope>
    <source>
        <strain evidence="16">SAG 63-3</strain>
    </source>
</reference>
<evidence type="ECO:0000256" key="6">
    <source>
        <dbReference type="ARBA" id="ARBA00022763"/>
    </source>
</evidence>
<feature type="region of interest" description="Disordered" evidence="14">
    <location>
        <begin position="43"/>
        <end position="65"/>
    </location>
</feature>
<keyword evidence="10" id="KW-0456">Lyase</keyword>
<dbReference type="InterPro" id="IPR008148">
    <property type="entry name" value="DNA_photolyase_2"/>
</dbReference>
<comment type="similarity">
    <text evidence="2">Belongs to the DNA photolyase class-2 family.</text>
</comment>
<keyword evidence="6" id="KW-0227">DNA damage</keyword>
<dbReference type="PROSITE" id="PS01083">
    <property type="entry name" value="DNA_PHOTOLYASES_2_1"/>
    <property type="match status" value="1"/>
</dbReference>
<dbReference type="Gene3D" id="1.25.40.80">
    <property type="match status" value="1"/>
</dbReference>
<comment type="function">
    <text evidence="13">Involved in repair of UV radiation-induced DNA damage. Catalyzes the light-dependent monomerization (300-600 nm) of cyclobutylpyrimidine dimers (CPDs), which are formed between adjacent bases on the same DNA strand upon exposure to ultraviolet radiation. Required for plant survival in the presence of UV-B light. Not involved in the repair of (6-4) photoproducts.</text>
</comment>
<feature type="region of interest" description="Disordered" evidence="14">
    <location>
        <begin position="128"/>
        <end position="150"/>
    </location>
</feature>
<evidence type="ECO:0000256" key="14">
    <source>
        <dbReference type="SAM" id="MobiDB-lite"/>
    </source>
</evidence>
<accession>A0A7S0UNI1</accession>
<evidence type="ECO:0000256" key="1">
    <source>
        <dbReference type="ARBA" id="ARBA00001974"/>
    </source>
</evidence>
<dbReference type="GO" id="GO:0003677">
    <property type="term" value="F:DNA binding"/>
    <property type="evidence" value="ECO:0007669"/>
    <property type="project" value="UniProtKB-KW"/>
</dbReference>
<dbReference type="InterPro" id="IPR006050">
    <property type="entry name" value="DNA_photolyase_N"/>
</dbReference>
<dbReference type="GO" id="GO:0003904">
    <property type="term" value="F:deoxyribodipyrimidine photo-lyase activity"/>
    <property type="evidence" value="ECO:0007669"/>
    <property type="project" value="UniProtKB-EC"/>
</dbReference>